<gene>
    <name evidence="1" type="ORF">ACFQ39_07280</name>
</gene>
<organism evidence="1 2">
    <name type="scientific">Namhaeicola litoreus</name>
    <dbReference type="NCBI Taxonomy" id="1052145"/>
    <lineage>
        <taxon>Bacteria</taxon>
        <taxon>Pseudomonadati</taxon>
        <taxon>Bacteroidota</taxon>
        <taxon>Flavobacteriia</taxon>
        <taxon>Flavobacteriales</taxon>
        <taxon>Flavobacteriaceae</taxon>
        <taxon>Namhaeicola</taxon>
    </lineage>
</organism>
<comment type="caution">
    <text evidence="1">The sequence shown here is derived from an EMBL/GenBank/DDBJ whole genome shotgun (WGS) entry which is preliminary data.</text>
</comment>
<dbReference type="Pfam" id="PF13591">
    <property type="entry name" value="MerR_2"/>
    <property type="match status" value="1"/>
</dbReference>
<dbReference type="EMBL" id="JBHTMY010000003">
    <property type="protein sequence ID" value="MFD1315416.1"/>
    <property type="molecule type" value="Genomic_DNA"/>
</dbReference>
<evidence type="ECO:0000313" key="2">
    <source>
        <dbReference type="Proteomes" id="UP001597201"/>
    </source>
</evidence>
<evidence type="ECO:0000313" key="1">
    <source>
        <dbReference type="EMBL" id="MFD1315416.1"/>
    </source>
</evidence>
<accession>A0ABW3Y2N7</accession>
<dbReference type="Proteomes" id="UP001597201">
    <property type="component" value="Unassembled WGS sequence"/>
</dbReference>
<reference evidence="2" key="1">
    <citation type="journal article" date="2019" name="Int. J. Syst. Evol. Microbiol.">
        <title>The Global Catalogue of Microorganisms (GCM) 10K type strain sequencing project: providing services to taxonomists for standard genome sequencing and annotation.</title>
        <authorList>
            <consortium name="The Broad Institute Genomics Platform"/>
            <consortium name="The Broad Institute Genome Sequencing Center for Infectious Disease"/>
            <person name="Wu L."/>
            <person name="Ma J."/>
        </authorList>
    </citation>
    <scope>NUCLEOTIDE SEQUENCE [LARGE SCALE GENOMIC DNA]</scope>
    <source>
        <strain evidence="2">CCUG 61485</strain>
    </source>
</reference>
<name>A0ABW3Y2N7_9FLAO</name>
<proteinExistence type="predicted"/>
<protein>
    <submittedName>
        <fullName evidence="1">Chaperone modulator CbpM</fullName>
    </submittedName>
</protein>
<dbReference type="Gene3D" id="1.10.1660.10">
    <property type="match status" value="1"/>
</dbReference>
<keyword evidence="2" id="KW-1185">Reference proteome</keyword>
<sequence>MMEKKSFIPVEQFCELYHIEFSFIHHLKDYGLIEMEIIDQNEFIRMDHLSRIEKMIRLHEDLGVNFEGIDIIDQLLMRLEEMQSELTQIKNKLRFYE</sequence>